<keyword evidence="1" id="KW-1133">Transmembrane helix</keyword>
<accession>Q62NB9</accession>
<name>Q62NB9_BACLD</name>
<gene>
    <name evidence="3" type="ordered locus">BL02394</name>
</gene>
<dbReference type="eggNOG" id="ENOG502ZSUK">
    <property type="taxonomic scope" value="Bacteria"/>
</dbReference>
<dbReference type="RefSeq" id="WP_011198476.1">
    <property type="nucleotide sequence ID" value="NC_006270.3"/>
</dbReference>
<feature type="transmembrane region" description="Helical" evidence="1">
    <location>
        <begin position="57"/>
        <end position="76"/>
    </location>
</feature>
<dbReference type="HOGENOM" id="CLU_1363744_0_0_9"/>
<dbReference type="AlphaFoldDB" id="Q62NB9"/>
<evidence type="ECO:0000313" key="4">
    <source>
        <dbReference type="Proteomes" id="UP000000606"/>
    </source>
</evidence>
<evidence type="ECO:0000256" key="1">
    <source>
        <dbReference type="SAM" id="Phobius"/>
    </source>
</evidence>
<dbReference type="Proteomes" id="UP000000606">
    <property type="component" value="Chromosome"/>
</dbReference>
<keyword evidence="4" id="KW-1185">Reference proteome</keyword>
<dbReference type="GeneID" id="92859121"/>
<evidence type="ECO:0000259" key="2">
    <source>
        <dbReference type="Pfam" id="PF18169"/>
    </source>
</evidence>
<dbReference type="STRING" id="279010.BL02394"/>
<evidence type="ECO:0000313" key="3">
    <source>
        <dbReference type="EMBL" id="AAU25742.1"/>
    </source>
</evidence>
<organism evidence="3 4">
    <name type="scientific">Bacillus licheniformis (strain ATCC 14580 / DSM 13 / JCM 2505 / CCUG 7422 / NBRC 12200 / NCIMB 9375 / NCTC 10341 / NRRL NRS-1264 / Gibson 46)</name>
    <dbReference type="NCBI Taxonomy" id="279010"/>
    <lineage>
        <taxon>Bacteria</taxon>
        <taxon>Bacillati</taxon>
        <taxon>Bacillota</taxon>
        <taxon>Bacilli</taxon>
        <taxon>Bacillales</taxon>
        <taxon>Bacillaceae</taxon>
        <taxon>Bacillus</taxon>
    </lineage>
</organism>
<feature type="transmembrane region" description="Helical" evidence="1">
    <location>
        <begin position="31"/>
        <end position="51"/>
    </location>
</feature>
<sequence length="194" mass="22985">MERNLFLRQLAENGYNVIYGAKKHFSTYDTVVKMPGRIAFITLAIGIWQIYKPSFPYNSEISLLLIIASIIALTISQYNSEKDRYREVGNRLIQIHNELREIYYQAKSSEQENFSNESNEAIRMNELLNEFYQISISKQIFLSDWVAHYKLFFQSQYEWIDEQKKFTWKDKIPISFRIAVIGFIAFIILLIIVL</sequence>
<dbReference type="InterPro" id="IPR041119">
    <property type="entry name" value="SLATT_6"/>
</dbReference>
<proteinExistence type="predicted"/>
<dbReference type="EMBL" id="CP000002">
    <property type="protein sequence ID" value="AAU25742.1"/>
    <property type="molecule type" value="Genomic_DNA"/>
</dbReference>
<feature type="domain" description="SMODS and SLOG-associating 2TM effector" evidence="2">
    <location>
        <begin position="1"/>
        <end position="180"/>
    </location>
</feature>
<protein>
    <recommendedName>
        <fullName evidence="2">SMODS and SLOG-associating 2TM effector domain-containing protein</fullName>
    </recommendedName>
</protein>
<feature type="transmembrane region" description="Helical" evidence="1">
    <location>
        <begin position="174"/>
        <end position="193"/>
    </location>
</feature>
<keyword evidence="1" id="KW-0472">Membrane</keyword>
<dbReference type="Pfam" id="PF18169">
    <property type="entry name" value="SLATT_6"/>
    <property type="match status" value="1"/>
</dbReference>
<keyword evidence="1" id="KW-0812">Transmembrane</keyword>
<reference evidence="3 4" key="1">
    <citation type="journal article" date="2004" name="Genome Biol.">
        <title>Complete genome sequence of the industrial bacterium Bacillus licheniformis and comparisons with closely related Bacillus species.</title>
        <authorList>
            <person name="Rey M.W."/>
            <person name="Ramaiya P."/>
            <person name="Nelson B.A."/>
            <person name="Brody-Karpin S.D."/>
            <person name="Zaretsky E.J."/>
            <person name="Tang M."/>
            <person name="Lopez de Leon A."/>
            <person name="Xiang H."/>
            <person name="Gusti V."/>
            <person name="Clausen I.G."/>
            <person name="Olsen P.B."/>
            <person name="Rasmussen M.D."/>
            <person name="Andersen J.T."/>
            <person name="Jorgensen P.L."/>
            <person name="Larsen T.S."/>
            <person name="Sorokin A."/>
            <person name="Bolotin A."/>
            <person name="Lapidus A."/>
            <person name="Galleron N."/>
            <person name="Ehrlich S.D."/>
            <person name="Berka R.M."/>
        </authorList>
    </citation>
    <scope>NUCLEOTIDE SEQUENCE [LARGE SCALE GENOMIC DNA]</scope>
    <source>
        <strain evidence="4">ATCC 14580 / DSM 13 / JCM 2505 / CCUG 7422 / NBRC 12200 / NCIMB 9375 / NCTC 10341 / NRRL NRS-1264 / Gibson 46</strain>
    </source>
</reference>
<dbReference type="NCBIfam" id="NF033630">
    <property type="entry name" value="SLATT_6"/>
    <property type="match status" value="1"/>
</dbReference>
<dbReference type="KEGG" id="bli:BL02394"/>